<dbReference type="InterPro" id="IPR005025">
    <property type="entry name" value="FMN_Rdtase-like_dom"/>
</dbReference>
<dbReference type="Pfam" id="PF03358">
    <property type="entry name" value="FMN_red"/>
    <property type="match status" value="1"/>
</dbReference>
<dbReference type="PANTHER" id="PTHR43278:SF4">
    <property type="entry name" value="NAD(P)H-DEPENDENT FMN-CONTAINING OXIDOREDUCTASE YWQN-RELATED"/>
    <property type="match status" value="1"/>
</dbReference>
<sequence length="202" mass="22250">MTSRNGPLLLACSPRSGGNSDTAISVVQSLMDGADSSAPSVTFLRNHPVLPCVSCGHCARHKLACPLAARDESAPLFDALQSASALVLAAPVYFYHVPAQLKALIDRSQPWWMLRDAWKETPFPRRTAHIILIAARPQGQKLFEGSLLSLRYWLDLFGYDLAEPLTLHGLEGPDALRENTEQYARLVRYAETIKASLPRAKE</sequence>
<keyword evidence="2" id="KW-0288">FMN</keyword>
<evidence type="ECO:0000313" key="4">
    <source>
        <dbReference type="EMBL" id="SBW05271.1"/>
    </source>
</evidence>
<evidence type="ECO:0000256" key="1">
    <source>
        <dbReference type="ARBA" id="ARBA00022630"/>
    </source>
</evidence>
<evidence type="ECO:0000259" key="3">
    <source>
        <dbReference type="Pfam" id="PF03358"/>
    </source>
</evidence>
<proteinExistence type="predicted"/>
<feature type="domain" description="NADPH-dependent FMN reductase-like" evidence="3">
    <location>
        <begin position="8"/>
        <end position="139"/>
    </location>
</feature>
<protein>
    <submittedName>
        <fullName evidence="4">Putative Iron-sulfur flavoprotein</fullName>
    </submittedName>
</protein>
<dbReference type="GO" id="GO:0016491">
    <property type="term" value="F:oxidoreductase activity"/>
    <property type="evidence" value="ECO:0007669"/>
    <property type="project" value="InterPro"/>
</dbReference>
<dbReference type="PANTHER" id="PTHR43278">
    <property type="entry name" value="NAD(P)H-DEPENDENT FMN-CONTAINING OXIDOREDUCTASE YWQN-RELATED"/>
    <property type="match status" value="1"/>
</dbReference>
<name>A0A212K0P1_9DELT</name>
<dbReference type="InterPro" id="IPR051796">
    <property type="entry name" value="ISF_SsuE-like"/>
</dbReference>
<dbReference type="InterPro" id="IPR029039">
    <property type="entry name" value="Flavoprotein-like_sf"/>
</dbReference>
<reference evidence="4" key="1">
    <citation type="submission" date="2016-04" db="EMBL/GenBank/DDBJ databases">
        <authorList>
            <person name="Evans L.H."/>
            <person name="Alamgir A."/>
            <person name="Owens N."/>
            <person name="Weber N.D."/>
            <person name="Virtaneva K."/>
            <person name="Barbian K."/>
            <person name="Babar A."/>
            <person name="Rosenke K."/>
        </authorList>
    </citation>
    <scope>NUCLEOTIDE SEQUENCE</scope>
    <source>
        <strain evidence="4">86</strain>
    </source>
</reference>
<dbReference type="EMBL" id="FLUQ01000002">
    <property type="protein sequence ID" value="SBW05271.1"/>
    <property type="molecule type" value="Genomic_DNA"/>
</dbReference>
<gene>
    <name evidence="4" type="ORF">KL86DPRO_20458</name>
</gene>
<evidence type="ECO:0000256" key="2">
    <source>
        <dbReference type="ARBA" id="ARBA00022643"/>
    </source>
</evidence>
<organism evidence="4">
    <name type="scientific">uncultured delta proteobacterium</name>
    <dbReference type="NCBI Taxonomy" id="34034"/>
    <lineage>
        <taxon>Bacteria</taxon>
        <taxon>Deltaproteobacteria</taxon>
        <taxon>environmental samples</taxon>
    </lineage>
</organism>
<dbReference type="SUPFAM" id="SSF52218">
    <property type="entry name" value="Flavoproteins"/>
    <property type="match status" value="1"/>
</dbReference>
<keyword evidence="1" id="KW-0285">Flavoprotein</keyword>
<dbReference type="AlphaFoldDB" id="A0A212K0P1"/>
<accession>A0A212K0P1</accession>
<dbReference type="Gene3D" id="3.40.50.360">
    <property type="match status" value="1"/>
</dbReference>